<dbReference type="AlphaFoldDB" id="A0A1Y2H4N8"/>
<dbReference type="GO" id="GO:0008270">
    <property type="term" value="F:zinc ion binding"/>
    <property type="evidence" value="ECO:0007669"/>
    <property type="project" value="UniProtKB-KW"/>
</dbReference>
<evidence type="ECO:0000256" key="8">
    <source>
        <dbReference type="SAM" id="MobiDB-lite"/>
    </source>
</evidence>
<dbReference type="PANTHER" id="PTHR47442">
    <property type="entry name" value="MYND-TYPE ZINC FINGER PROTEIN MUB1"/>
    <property type="match status" value="1"/>
</dbReference>
<dbReference type="Proteomes" id="UP000193411">
    <property type="component" value="Unassembled WGS sequence"/>
</dbReference>
<dbReference type="Pfam" id="PF01753">
    <property type="entry name" value="zf-MYND"/>
    <property type="match status" value="1"/>
</dbReference>
<dbReference type="GO" id="GO:0005737">
    <property type="term" value="C:cytoplasm"/>
    <property type="evidence" value="ECO:0007669"/>
    <property type="project" value="UniProtKB-SubCell"/>
</dbReference>
<dbReference type="PROSITE" id="PS01360">
    <property type="entry name" value="ZF_MYND_1"/>
    <property type="match status" value="1"/>
</dbReference>
<evidence type="ECO:0000256" key="5">
    <source>
        <dbReference type="ARBA" id="ARBA00022771"/>
    </source>
</evidence>
<dbReference type="PANTHER" id="PTHR47442:SF1">
    <property type="entry name" value="MYND-TYPE ZINC FINGER PROTEIN MUB1"/>
    <property type="match status" value="1"/>
</dbReference>
<dbReference type="PROSITE" id="PS50865">
    <property type="entry name" value="ZF_MYND_2"/>
    <property type="match status" value="1"/>
</dbReference>
<proteinExistence type="inferred from homology"/>
<evidence type="ECO:0000256" key="6">
    <source>
        <dbReference type="ARBA" id="ARBA00022833"/>
    </source>
</evidence>
<dbReference type="Gene3D" id="6.10.140.2220">
    <property type="match status" value="1"/>
</dbReference>
<reference evidence="10 11" key="1">
    <citation type="submission" date="2016-07" db="EMBL/GenBank/DDBJ databases">
        <title>Pervasive Adenine N6-methylation of Active Genes in Fungi.</title>
        <authorList>
            <consortium name="DOE Joint Genome Institute"/>
            <person name="Mondo S.J."/>
            <person name="Dannebaum R.O."/>
            <person name="Kuo R.C."/>
            <person name="Labutti K."/>
            <person name="Haridas S."/>
            <person name="Kuo A."/>
            <person name="Salamov A."/>
            <person name="Ahrendt S.R."/>
            <person name="Lipzen A."/>
            <person name="Sullivan W."/>
            <person name="Andreopoulos W.B."/>
            <person name="Clum A."/>
            <person name="Lindquist E."/>
            <person name="Daum C."/>
            <person name="Ramamoorthy G.K."/>
            <person name="Gryganskyi A."/>
            <person name="Culley D."/>
            <person name="Magnuson J.K."/>
            <person name="James T.Y."/>
            <person name="O'Malley M.A."/>
            <person name="Stajich J.E."/>
            <person name="Spatafora J.W."/>
            <person name="Visel A."/>
            <person name="Grigoriev I.V."/>
        </authorList>
    </citation>
    <scope>NUCLEOTIDE SEQUENCE [LARGE SCALE GENOMIC DNA]</scope>
    <source>
        <strain evidence="10 11">PL171</strain>
    </source>
</reference>
<keyword evidence="5 7" id="KW-0863">Zinc-finger</keyword>
<dbReference type="GO" id="GO:0007163">
    <property type="term" value="P:establishment or maintenance of cell polarity"/>
    <property type="evidence" value="ECO:0007669"/>
    <property type="project" value="TreeGrafter"/>
</dbReference>
<feature type="region of interest" description="Disordered" evidence="8">
    <location>
        <begin position="199"/>
        <end position="219"/>
    </location>
</feature>
<sequence length="452" mass="47800">MRKDNQPDLSLNRATLTLSAHNYDRRALDTNSALPLTHTCIQLASQLRASPALCTTLALHDGGLDRLLHLVESVRPTDARLALLWITAYNALATLVCQGSDACKVEAAKKGVLRIALVVVSNYVRQLESGPGAQPASSPSIIDSPPSSLAAAQAAPAATTPAPIQVQQDQPIVVDVQQEVHQAVDPMLASSPALSATSLGRRISTSSTAPADSQVAQQPQQAQAQLPSTTTAFHLSRHQDMLLTLQILAAMIHLPAVRAFLRQPQPQPTSSSPTATWCGLSLLEPLTRSESVPAPLKALAVHLLAQTTVLNMPADKDAQVVPGTCCANLACRAIESSTTPFSRCSRCKCARYCSRACQVSAWASGHRFWCEAAGHKIAAQAQARAQVSTAAIKAQAPYARPNAAQQQGSAVKNGSDRVARMRAAAQQAAEAARNNNNMSMGSFQMANGQMQA</sequence>
<feature type="compositionally biased region" description="Low complexity" evidence="8">
    <location>
        <begin position="209"/>
        <end position="219"/>
    </location>
</feature>
<dbReference type="InterPro" id="IPR002893">
    <property type="entry name" value="Znf_MYND"/>
</dbReference>
<keyword evidence="3" id="KW-0963">Cytoplasm</keyword>
<dbReference type="EMBL" id="MCFL01000164">
    <property type="protein sequence ID" value="ORZ29495.1"/>
    <property type="molecule type" value="Genomic_DNA"/>
</dbReference>
<organism evidence="10 11">
    <name type="scientific">Catenaria anguillulae PL171</name>
    <dbReference type="NCBI Taxonomy" id="765915"/>
    <lineage>
        <taxon>Eukaryota</taxon>
        <taxon>Fungi</taxon>
        <taxon>Fungi incertae sedis</taxon>
        <taxon>Blastocladiomycota</taxon>
        <taxon>Blastocladiomycetes</taxon>
        <taxon>Blastocladiales</taxon>
        <taxon>Catenariaceae</taxon>
        <taxon>Catenaria</taxon>
    </lineage>
</organism>
<evidence type="ECO:0000259" key="9">
    <source>
        <dbReference type="PROSITE" id="PS50865"/>
    </source>
</evidence>
<gene>
    <name evidence="10" type="ORF">BCR44DRAFT_1071474</name>
</gene>
<keyword evidence="4" id="KW-0479">Metal-binding</keyword>
<accession>A0A1Y2H4N8</accession>
<evidence type="ECO:0000256" key="1">
    <source>
        <dbReference type="ARBA" id="ARBA00004496"/>
    </source>
</evidence>
<keyword evidence="6" id="KW-0862">Zinc</keyword>
<name>A0A1Y2H4N8_9FUNG</name>
<dbReference type="GO" id="GO:0006511">
    <property type="term" value="P:ubiquitin-dependent protein catabolic process"/>
    <property type="evidence" value="ECO:0007669"/>
    <property type="project" value="TreeGrafter"/>
</dbReference>
<comment type="caution">
    <text evidence="10">The sequence shown here is derived from an EMBL/GenBank/DDBJ whole genome shotgun (WGS) entry which is preliminary data.</text>
</comment>
<keyword evidence="11" id="KW-1185">Reference proteome</keyword>
<evidence type="ECO:0000256" key="7">
    <source>
        <dbReference type="PROSITE-ProRule" id="PRU00134"/>
    </source>
</evidence>
<evidence type="ECO:0000256" key="2">
    <source>
        <dbReference type="ARBA" id="ARBA00010655"/>
    </source>
</evidence>
<comment type="similarity">
    <text evidence="2">Belongs to the MUB1/samB family.</text>
</comment>
<evidence type="ECO:0000313" key="11">
    <source>
        <dbReference type="Proteomes" id="UP000193411"/>
    </source>
</evidence>
<dbReference type="InterPro" id="IPR051664">
    <property type="entry name" value="MYND-type_zinc_finger"/>
</dbReference>
<evidence type="ECO:0000256" key="4">
    <source>
        <dbReference type="ARBA" id="ARBA00022723"/>
    </source>
</evidence>
<feature type="region of interest" description="Disordered" evidence="8">
    <location>
        <begin position="129"/>
        <end position="155"/>
    </location>
</feature>
<dbReference type="SUPFAM" id="SSF144232">
    <property type="entry name" value="HIT/MYND zinc finger-like"/>
    <property type="match status" value="1"/>
</dbReference>
<dbReference type="GO" id="GO:1990304">
    <property type="term" value="C:MUB1-RAD6-UBR2 ubiquitin ligase complex"/>
    <property type="evidence" value="ECO:0007669"/>
    <property type="project" value="TreeGrafter"/>
</dbReference>
<evidence type="ECO:0000256" key="3">
    <source>
        <dbReference type="ARBA" id="ARBA00022490"/>
    </source>
</evidence>
<comment type="subcellular location">
    <subcellularLocation>
        <location evidence="1">Cytoplasm</location>
    </subcellularLocation>
</comment>
<protein>
    <recommendedName>
        <fullName evidence="9">MYND-type domain-containing protein</fullName>
    </recommendedName>
</protein>
<evidence type="ECO:0000313" key="10">
    <source>
        <dbReference type="EMBL" id="ORZ29495.1"/>
    </source>
</evidence>
<dbReference type="OrthoDB" id="5594178at2759"/>
<feature type="domain" description="MYND-type" evidence="9">
    <location>
        <begin position="326"/>
        <end position="370"/>
    </location>
</feature>